<evidence type="ECO:0000256" key="1">
    <source>
        <dbReference type="SAM" id="MobiDB-lite"/>
    </source>
</evidence>
<proteinExistence type="predicted"/>
<protein>
    <submittedName>
        <fullName evidence="2">Uncharacterized protein</fullName>
    </submittedName>
</protein>
<comment type="caution">
    <text evidence="2">The sequence shown here is derived from an EMBL/GenBank/DDBJ whole genome shotgun (WGS) entry which is preliminary data.</text>
</comment>
<feature type="region of interest" description="Disordered" evidence="1">
    <location>
        <begin position="62"/>
        <end position="81"/>
    </location>
</feature>
<reference evidence="2" key="2">
    <citation type="journal article" date="2024" name="Plant">
        <title>Genomic evolution and insights into agronomic trait innovations of Sesamum species.</title>
        <authorList>
            <person name="Miao H."/>
            <person name="Wang L."/>
            <person name="Qu L."/>
            <person name="Liu H."/>
            <person name="Sun Y."/>
            <person name="Le M."/>
            <person name="Wang Q."/>
            <person name="Wei S."/>
            <person name="Zheng Y."/>
            <person name="Lin W."/>
            <person name="Duan Y."/>
            <person name="Cao H."/>
            <person name="Xiong S."/>
            <person name="Wang X."/>
            <person name="Wei L."/>
            <person name="Li C."/>
            <person name="Ma Q."/>
            <person name="Ju M."/>
            <person name="Zhao R."/>
            <person name="Li G."/>
            <person name="Mu C."/>
            <person name="Tian Q."/>
            <person name="Mei H."/>
            <person name="Zhang T."/>
            <person name="Gao T."/>
            <person name="Zhang H."/>
        </authorList>
    </citation>
    <scope>NUCLEOTIDE SEQUENCE</scope>
    <source>
        <strain evidence="2">G02</strain>
    </source>
</reference>
<dbReference type="AlphaFoldDB" id="A0AAW2TF40"/>
<feature type="region of interest" description="Disordered" evidence="1">
    <location>
        <begin position="1"/>
        <end position="42"/>
    </location>
</feature>
<dbReference type="EMBL" id="JACGWJ010000008">
    <property type="protein sequence ID" value="KAL0403277.1"/>
    <property type="molecule type" value="Genomic_DNA"/>
</dbReference>
<feature type="compositionally biased region" description="Low complexity" evidence="1">
    <location>
        <begin position="1"/>
        <end position="17"/>
    </location>
</feature>
<name>A0AAW2TF40_SESRA</name>
<evidence type="ECO:0000313" key="2">
    <source>
        <dbReference type="EMBL" id="KAL0403277.1"/>
    </source>
</evidence>
<accession>A0AAW2TF40</accession>
<gene>
    <name evidence="2" type="ORF">Sradi_1968500</name>
</gene>
<reference evidence="2" key="1">
    <citation type="submission" date="2020-06" db="EMBL/GenBank/DDBJ databases">
        <authorList>
            <person name="Li T."/>
            <person name="Hu X."/>
            <person name="Zhang T."/>
            <person name="Song X."/>
            <person name="Zhang H."/>
            <person name="Dai N."/>
            <person name="Sheng W."/>
            <person name="Hou X."/>
            <person name="Wei L."/>
        </authorList>
    </citation>
    <scope>NUCLEOTIDE SEQUENCE</scope>
    <source>
        <strain evidence="2">G02</strain>
        <tissue evidence="2">Leaf</tissue>
    </source>
</reference>
<organism evidence="2">
    <name type="scientific">Sesamum radiatum</name>
    <name type="common">Black benniseed</name>
    <dbReference type="NCBI Taxonomy" id="300843"/>
    <lineage>
        <taxon>Eukaryota</taxon>
        <taxon>Viridiplantae</taxon>
        <taxon>Streptophyta</taxon>
        <taxon>Embryophyta</taxon>
        <taxon>Tracheophyta</taxon>
        <taxon>Spermatophyta</taxon>
        <taxon>Magnoliopsida</taxon>
        <taxon>eudicotyledons</taxon>
        <taxon>Gunneridae</taxon>
        <taxon>Pentapetalae</taxon>
        <taxon>asterids</taxon>
        <taxon>lamiids</taxon>
        <taxon>Lamiales</taxon>
        <taxon>Pedaliaceae</taxon>
        <taxon>Sesamum</taxon>
    </lineage>
</organism>
<sequence>MGAAASAAAAFAGSDASPRNNLGDIAVAQRTGTATSPMERGETAAQIQGAVAIWATVVAHFTGPPPSPRSRPRRAVGGGRWGESNNLLKYL</sequence>